<dbReference type="EMBL" id="BMAW01070572">
    <property type="protein sequence ID" value="GFT73985.1"/>
    <property type="molecule type" value="Genomic_DNA"/>
</dbReference>
<evidence type="ECO:0000313" key="2">
    <source>
        <dbReference type="Proteomes" id="UP000887013"/>
    </source>
</evidence>
<protein>
    <submittedName>
        <fullName evidence="1">Uncharacterized protein</fullName>
    </submittedName>
</protein>
<gene>
    <name evidence="1" type="ORF">NPIL_5001</name>
</gene>
<comment type="caution">
    <text evidence="1">The sequence shown here is derived from an EMBL/GenBank/DDBJ whole genome shotgun (WGS) entry which is preliminary data.</text>
</comment>
<dbReference type="Proteomes" id="UP000887013">
    <property type="component" value="Unassembled WGS sequence"/>
</dbReference>
<accession>A0A8X6PKW8</accession>
<sequence length="169" mass="18914">MTATAASVSKASAEVASSAFILPEEKGRSNWNQHRFITLVETEITFTVWKLGPIRRNFIFDITLRSNADHNHSISGYYSFVSNFALFIFIIASASTAEASSEVASIALILPEEKGRSNWSQQSFITLADKKTFTVWKIVPIRKNLIFGISRILLTYPLIIHSFSPVQRG</sequence>
<dbReference type="AlphaFoldDB" id="A0A8X6PKW8"/>
<keyword evidence="2" id="KW-1185">Reference proteome</keyword>
<name>A0A8X6PKW8_NEPPI</name>
<organism evidence="1 2">
    <name type="scientific">Nephila pilipes</name>
    <name type="common">Giant wood spider</name>
    <name type="synonym">Nephila maculata</name>
    <dbReference type="NCBI Taxonomy" id="299642"/>
    <lineage>
        <taxon>Eukaryota</taxon>
        <taxon>Metazoa</taxon>
        <taxon>Ecdysozoa</taxon>
        <taxon>Arthropoda</taxon>
        <taxon>Chelicerata</taxon>
        <taxon>Arachnida</taxon>
        <taxon>Araneae</taxon>
        <taxon>Araneomorphae</taxon>
        <taxon>Entelegynae</taxon>
        <taxon>Araneoidea</taxon>
        <taxon>Nephilidae</taxon>
        <taxon>Nephila</taxon>
    </lineage>
</organism>
<reference evidence="1" key="1">
    <citation type="submission" date="2020-08" db="EMBL/GenBank/DDBJ databases">
        <title>Multicomponent nature underlies the extraordinary mechanical properties of spider dragline silk.</title>
        <authorList>
            <person name="Kono N."/>
            <person name="Nakamura H."/>
            <person name="Mori M."/>
            <person name="Yoshida Y."/>
            <person name="Ohtoshi R."/>
            <person name="Malay A.D."/>
            <person name="Moran D.A.P."/>
            <person name="Tomita M."/>
            <person name="Numata K."/>
            <person name="Arakawa K."/>
        </authorList>
    </citation>
    <scope>NUCLEOTIDE SEQUENCE</scope>
</reference>
<proteinExistence type="predicted"/>
<evidence type="ECO:0000313" key="1">
    <source>
        <dbReference type="EMBL" id="GFT73985.1"/>
    </source>
</evidence>